<evidence type="ECO:0000313" key="9">
    <source>
        <dbReference type="EMBL" id="GGA78570.1"/>
    </source>
</evidence>
<keyword evidence="5 7" id="KW-1133">Transmembrane helix</keyword>
<evidence type="ECO:0000259" key="8">
    <source>
        <dbReference type="PROSITE" id="PS51202"/>
    </source>
</evidence>
<dbReference type="PROSITE" id="PS51202">
    <property type="entry name" value="RCK_C"/>
    <property type="match status" value="2"/>
</dbReference>
<name>A0A8J2XPN6_9GAMM</name>
<reference evidence="10" key="1">
    <citation type="journal article" date="2019" name="Int. J. Syst. Evol. Microbiol.">
        <title>The Global Catalogue of Microorganisms (GCM) 10K type strain sequencing project: providing services to taxonomists for standard genome sequencing and annotation.</title>
        <authorList>
            <consortium name="The Broad Institute Genomics Platform"/>
            <consortium name="The Broad Institute Genome Sequencing Center for Infectious Disease"/>
            <person name="Wu L."/>
            <person name="Ma J."/>
        </authorList>
    </citation>
    <scope>NUCLEOTIDE SEQUENCE [LARGE SCALE GENOMIC DNA]</scope>
    <source>
        <strain evidence="10">CGMCC 1.10130</strain>
    </source>
</reference>
<evidence type="ECO:0000256" key="6">
    <source>
        <dbReference type="ARBA" id="ARBA00023136"/>
    </source>
</evidence>
<feature type="transmembrane region" description="Helical" evidence="7">
    <location>
        <begin position="6"/>
        <end position="22"/>
    </location>
</feature>
<keyword evidence="10" id="KW-1185">Reference proteome</keyword>
<dbReference type="InterPro" id="IPR006037">
    <property type="entry name" value="RCK_C"/>
</dbReference>
<keyword evidence="3 7" id="KW-0812">Transmembrane</keyword>
<dbReference type="GO" id="GO:0006813">
    <property type="term" value="P:potassium ion transport"/>
    <property type="evidence" value="ECO:0007669"/>
    <property type="project" value="InterPro"/>
</dbReference>
<dbReference type="Pfam" id="PF02080">
    <property type="entry name" value="TrkA_C"/>
    <property type="match status" value="2"/>
</dbReference>
<dbReference type="InterPro" id="IPR036721">
    <property type="entry name" value="RCK_C_sf"/>
</dbReference>
<dbReference type="AlphaFoldDB" id="A0A8J2XPN6"/>
<feature type="transmembrane region" description="Helical" evidence="7">
    <location>
        <begin position="429"/>
        <end position="448"/>
    </location>
</feature>
<keyword evidence="2" id="KW-0813">Transport</keyword>
<dbReference type="RefSeq" id="WP_087505732.1">
    <property type="nucleotide sequence ID" value="NZ_BMDX01000009.1"/>
</dbReference>
<evidence type="ECO:0000256" key="1">
    <source>
        <dbReference type="ARBA" id="ARBA00004141"/>
    </source>
</evidence>
<dbReference type="Pfam" id="PF03600">
    <property type="entry name" value="CitMHS"/>
    <property type="match status" value="1"/>
</dbReference>
<dbReference type="PANTHER" id="PTHR43652">
    <property type="entry name" value="BASIC AMINO ACID ANTIPORTER YFCC-RELATED"/>
    <property type="match status" value="1"/>
</dbReference>
<dbReference type="GO" id="GO:0005886">
    <property type="term" value="C:plasma membrane"/>
    <property type="evidence" value="ECO:0007669"/>
    <property type="project" value="TreeGrafter"/>
</dbReference>
<keyword evidence="4" id="KW-0677">Repeat</keyword>
<evidence type="ECO:0000256" key="4">
    <source>
        <dbReference type="ARBA" id="ARBA00022737"/>
    </source>
</evidence>
<evidence type="ECO:0000256" key="2">
    <source>
        <dbReference type="ARBA" id="ARBA00022448"/>
    </source>
</evidence>
<dbReference type="EMBL" id="BMDX01000009">
    <property type="protein sequence ID" value="GGA78570.1"/>
    <property type="molecule type" value="Genomic_DNA"/>
</dbReference>
<protein>
    <submittedName>
        <fullName evidence="9">Potassium transporter TrkA</fullName>
    </submittedName>
</protein>
<proteinExistence type="predicted"/>
<dbReference type="Gene3D" id="3.30.70.1450">
    <property type="entry name" value="Regulator of K+ conductance, C-terminal domain"/>
    <property type="match status" value="2"/>
</dbReference>
<feature type="domain" description="RCK C-terminal" evidence="8">
    <location>
        <begin position="281"/>
        <end position="368"/>
    </location>
</feature>
<gene>
    <name evidence="9" type="ORF">GCM10011369_20600</name>
</gene>
<feature type="transmembrane region" description="Helical" evidence="7">
    <location>
        <begin position="136"/>
        <end position="155"/>
    </location>
</feature>
<feature type="transmembrane region" description="Helical" evidence="7">
    <location>
        <begin position="91"/>
        <end position="116"/>
    </location>
</feature>
<comment type="subcellular location">
    <subcellularLocation>
        <location evidence="1">Membrane</location>
        <topology evidence="1">Multi-pass membrane protein</topology>
    </subcellularLocation>
</comment>
<evidence type="ECO:0000256" key="3">
    <source>
        <dbReference type="ARBA" id="ARBA00022692"/>
    </source>
</evidence>
<dbReference type="OrthoDB" id="9809303at2"/>
<dbReference type="Proteomes" id="UP000619743">
    <property type="component" value="Unassembled WGS sequence"/>
</dbReference>
<dbReference type="PANTHER" id="PTHR43652:SF2">
    <property type="entry name" value="BASIC AMINO ACID ANTIPORTER YFCC-RELATED"/>
    <property type="match status" value="1"/>
</dbReference>
<dbReference type="SUPFAM" id="SSF116726">
    <property type="entry name" value="TrkA C-terminal domain-like"/>
    <property type="match status" value="2"/>
</dbReference>
<accession>A0A8J2XPN6</accession>
<feature type="transmembrane region" description="Helical" evidence="7">
    <location>
        <begin position="51"/>
        <end position="70"/>
    </location>
</feature>
<organism evidence="9 10">
    <name type="scientific">Neiella marina</name>
    <dbReference type="NCBI Taxonomy" id="508461"/>
    <lineage>
        <taxon>Bacteria</taxon>
        <taxon>Pseudomonadati</taxon>
        <taxon>Pseudomonadota</taxon>
        <taxon>Gammaproteobacteria</taxon>
        <taxon>Alteromonadales</taxon>
        <taxon>Echinimonadaceae</taxon>
        <taxon>Neiella</taxon>
    </lineage>
</organism>
<feature type="transmembrane region" description="Helical" evidence="7">
    <location>
        <begin position="553"/>
        <end position="573"/>
    </location>
</feature>
<feature type="transmembrane region" description="Helical" evidence="7">
    <location>
        <begin position="384"/>
        <end position="417"/>
    </location>
</feature>
<dbReference type="InterPro" id="IPR004680">
    <property type="entry name" value="Cit_transptr-like_dom"/>
</dbReference>
<feature type="transmembrane region" description="Helical" evidence="7">
    <location>
        <begin position="515"/>
        <end position="533"/>
    </location>
</feature>
<dbReference type="GO" id="GO:0008324">
    <property type="term" value="F:monoatomic cation transmembrane transporter activity"/>
    <property type="evidence" value="ECO:0007669"/>
    <property type="project" value="InterPro"/>
</dbReference>
<evidence type="ECO:0000256" key="5">
    <source>
        <dbReference type="ARBA" id="ARBA00022989"/>
    </source>
</evidence>
<feature type="transmembrane region" description="Helical" evidence="7">
    <location>
        <begin position="167"/>
        <end position="189"/>
    </location>
</feature>
<sequence>MTTQSWLVVAIFIATLAGLIRFQKRPAKVFGCTLLAVFGFGLVSTEQMLSSLVNPGLITLILLIICSFALEKTRFLRLIASTVIKPGFKLTWLRLFGSTVVSSALLNNTAVVATLIAPIRSNPHHPAGKLLLPLSYAAILGGTLTLIGTSTNLIVDSMLYETSNERLDFFAFTSVGVLLVIAGGVTLFLSSRWLPDTRVTQGDSAGYFLDAQVQPDSSMIGKSVEENGLRHLESLFLVEIARADRLISPVTPAETILPGDRLVFSGDISKVMQLSQFDGLKTFADESGMLASNLTEVVVRPDSSLIGLSLKNAGFRARFDAAVVAMRRDGQRLSGKLGEVKIQAGDFLVLAVGPDFSSRNNLTKNFIVISGVEPETRLSGQREWIAGLGFLAVVALAATGTLSLLKGLMLFLAVLYFTDCLSLNEVQRRLPLDIWLVVASALTLAHALTNSGMVAEFANLFAQSFDTSQIYLAFVGVYIMTLVLTELVTNNAAAALVFPMAYGMALGFNVDPMPFVMAVAFGASASFVSPYGYQTNLMVYNAGQYQLKDFLRAGLPVSLVYSVVVLLAVPYFFPF</sequence>
<evidence type="ECO:0000313" key="10">
    <source>
        <dbReference type="Proteomes" id="UP000619743"/>
    </source>
</evidence>
<feature type="domain" description="RCK C-terminal" evidence="8">
    <location>
        <begin position="196"/>
        <end position="280"/>
    </location>
</feature>
<evidence type="ECO:0000256" key="7">
    <source>
        <dbReference type="SAM" id="Phobius"/>
    </source>
</evidence>
<dbReference type="InterPro" id="IPR051679">
    <property type="entry name" value="DASS-Related_Transporters"/>
</dbReference>
<feature type="transmembrane region" description="Helical" evidence="7">
    <location>
        <begin position="29"/>
        <end position="45"/>
    </location>
</feature>
<comment type="caution">
    <text evidence="9">The sequence shown here is derived from an EMBL/GenBank/DDBJ whole genome shotgun (WGS) entry which is preliminary data.</text>
</comment>
<keyword evidence="6 7" id="KW-0472">Membrane</keyword>